<feature type="region of interest" description="Disordered" evidence="3">
    <location>
        <begin position="1"/>
        <end position="65"/>
    </location>
</feature>
<dbReference type="InterPro" id="IPR001313">
    <property type="entry name" value="Pumilio_RNA-bd_rpt"/>
</dbReference>
<dbReference type="InterPro" id="IPR011989">
    <property type="entry name" value="ARM-like"/>
</dbReference>
<sequence length="739" mass="81726">MSLESKEKTSSLPPVDPQVINSALNELHLDDDDLDTTDTNPTTVSNTNSGRNHANNNGPRSDVGIIKSTNANISSDVANGISQSPPFNPLPQNGLHMFPPPHHHQVMGMNFVPYSQMMPMPPPHGFPGVNSPNNVGDPLWQDTGLAQNPAAADVAATDDTEKNVSSFRRQTFHAISQNDLIAISGTTENITATGNPEEIQTRTQSISLDNEFAATTAAQAVAGTTGTVETVEGQDTKNGQPNSSNPFPAAAYPYGGPLMQPNSVISGHHTPIPSPFPGAYGFTSPFQSFSPIVHPHSPIPMHHHQMQFPQNPHQLNDPSVEPKATNDENDDKLVSKQNSSTPPPWMYGNPPFGHMVPHPHGVHHPHHLMNRNNKFHNGNKNSYGRNKNGNRNGYNGYHQRKMEDSLIYSNATLDQFIGEIYSLCKDQHGCRFLQKQLDVMGENAANAIFNETKEHTVELMTDSFGNYLIQKLLERVTVEQRLEIAQISAPYFVDIALNPHGTRALQKLVECVGTEEEAQLVVDSLQPSIVELSKDLNGNHVVQKCLQKLDPTYFQFIFDAASQDCVDIATQRHGCCVLQRCLDHGNKDQRRGLCEMLLSNIDQLSIDPFGNYVVQYVITKESEEKAFDYSYKIVEVLKPKVKDLSLHKFGSNVVEKILKTPALSEPLILELLKNNDESEIQMLLNDSYGNYVLQTALDVSHSTNPSLYKRLSDIVSPLLVGPIRNTPHGRRIINKLNMT</sequence>
<dbReference type="PANTHER" id="PTHR12537">
    <property type="entry name" value="RNA BINDING PROTEIN PUMILIO-RELATED"/>
    <property type="match status" value="1"/>
</dbReference>
<dbReference type="SUPFAM" id="SSF48371">
    <property type="entry name" value="ARM repeat"/>
    <property type="match status" value="1"/>
</dbReference>
<dbReference type="Proteomes" id="UP000000267">
    <property type="component" value="Unassembled WGS sequence"/>
</dbReference>
<dbReference type="OMA" id="FRRQTFH"/>
<dbReference type="KEGG" id="vpo:Kpol_1061p41"/>
<dbReference type="FunCoup" id="A7TJG6">
    <property type="interactions" value="41"/>
</dbReference>
<feature type="repeat" description="Pumilio" evidence="2">
    <location>
        <begin position="524"/>
        <end position="559"/>
    </location>
</feature>
<dbReference type="eggNOG" id="KOG2049">
    <property type="taxonomic scope" value="Eukaryota"/>
</dbReference>
<dbReference type="AlphaFoldDB" id="A7TJG6"/>
<dbReference type="GO" id="GO:0005737">
    <property type="term" value="C:cytoplasm"/>
    <property type="evidence" value="ECO:0007669"/>
    <property type="project" value="TreeGrafter"/>
</dbReference>
<dbReference type="HOGENOM" id="CLU_016143_0_0_1"/>
<dbReference type="SMART" id="SM00025">
    <property type="entry name" value="Pumilio"/>
    <property type="match status" value="8"/>
</dbReference>
<feature type="repeat" description="Pumilio" evidence="2">
    <location>
        <begin position="451"/>
        <end position="486"/>
    </location>
</feature>
<feature type="domain" description="PUM-HD" evidence="4">
    <location>
        <begin position="389"/>
        <end position="739"/>
    </location>
</feature>
<feature type="compositionally biased region" description="Polar residues" evidence="3">
    <location>
        <begin position="49"/>
        <end position="59"/>
    </location>
</feature>
<dbReference type="GeneID" id="5545850"/>
<dbReference type="GO" id="GO:0008104">
    <property type="term" value="P:intracellular protein localization"/>
    <property type="evidence" value="ECO:0007669"/>
    <property type="project" value="EnsemblFungi"/>
</dbReference>
<dbReference type="Pfam" id="PF00806">
    <property type="entry name" value="PUF"/>
    <property type="match status" value="1"/>
</dbReference>
<dbReference type="Gene3D" id="1.25.10.10">
    <property type="entry name" value="Leucine-rich Repeat Variant"/>
    <property type="match status" value="1"/>
</dbReference>
<dbReference type="PhylomeDB" id="A7TJG6"/>
<dbReference type="InterPro" id="IPR033133">
    <property type="entry name" value="PUM-HD"/>
</dbReference>
<evidence type="ECO:0000313" key="6">
    <source>
        <dbReference type="Proteomes" id="UP000000267"/>
    </source>
</evidence>
<dbReference type="GO" id="GO:0000288">
    <property type="term" value="P:nuclear-transcribed mRNA catabolic process, deadenylation-dependent decay"/>
    <property type="evidence" value="ECO:0007669"/>
    <property type="project" value="EnsemblFungi"/>
</dbReference>
<gene>
    <name evidence="5" type="ORF">Kpol_1061p41</name>
</gene>
<feature type="repeat" description="Pumilio" evidence="2">
    <location>
        <begin position="670"/>
        <end position="713"/>
    </location>
</feature>
<accession>A7TJG6</accession>
<dbReference type="PROSITE" id="PS50303">
    <property type="entry name" value="PUM_HD"/>
    <property type="match status" value="1"/>
</dbReference>
<dbReference type="InterPro" id="IPR016024">
    <property type="entry name" value="ARM-type_fold"/>
</dbReference>
<keyword evidence="1" id="KW-0677">Repeat</keyword>
<dbReference type="InterPro" id="IPR033712">
    <property type="entry name" value="Pumilio_RNA-bd"/>
</dbReference>
<keyword evidence="6" id="KW-1185">Reference proteome</keyword>
<feature type="compositionally biased region" description="Low complexity" evidence="3">
    <location>
        <begin position="37"/>
        <end position="48"/>
    </location>
</feature>
<dbReference type="Pfam" id="PF22493">
    <property type="entry name" value="PUF_NOP9"/>
    <property type="match status" value="1"/>
</dbReference>
<evidence type="ECO:0000256" key="2">
    <source>
        <dbReference type="PROSITE-ProRule" id="PRU00317"/>
    </source>
</evidence>
<dbReference type="GO" id="GO:0017148">
    <property type="term" value="P:negative regulation of translation"/>
    <property type="evidence" value="ECO:0007669"/>
    <property type="project" value="EnsemblFungi"/>
</dbReference>
<dbReference type="GO" id="GO:0003729">
    <property type="term" value="F:mRNA binding"/>
    <property type="evidence" value="ECO:0007669"/>
    <property type="project" value="EnsemblFungi"/>
</dbReference>
<feature type="repeat" description="Pumilio" evidence="2">
    <location>
        <begin position="487"/>
        <end position="523"/>
    </location>
</feature>
<dbReference type="EMBL" id="DS480401">
    <property type="protein sequence ID" value="EDO17616.1"/>
    <property type="molecule type" value="Genomic_DNA"/>
</dbReference>
<dbReference type="STRING" id="436907.A7TJG6"/>
<evidence type="ECO:0000256" key="3">
    <source>
        <dbReference type="SAM" id="MobiDB-lite"/>
    </source>
</evidence>
<feature type="repeat" description="Pumilio" evidence="2">
    <location>
        <begin position="595"/>
        <end position="635"/>
    </location>
</feature>
<feature type="compositionally biased region" description="Polar residues" evidence="3">
    <location>
        <begin position="307"/>
        <end position="317"/>
    </location>
</feature>
<dbReference type="CDD" id="cd07920">
    <property type="entry name" value="Pumilio"/>
    <property type="match status" value="1"/>
</dbReference>
<dbReference type="PANTHER" id="PTHR12537:SF13">
    <property type="entry name" value="PUMILIO HOMOLOGY DOMAIN FAMILY MEMBER 4"/>
    <property type="match status" value="1"/>
</dbReference>
<feature type="region of interest" description="Disordered" evidence="3">
    <location>
        <begin position="294"/>
        <end position="343"/>
    </location>
</feature>
<feature type="repeat" description="Pumilio" evidence="2">
    <location>
        <begin position="415"/>
        <end position="450"/>
    </location>
</feature>
<organism evidence="6">
    <name type="scientific">Vanderwaltozyma polyspora (strain ATCC 22028 / DSM 70294 / BCRC 21397 / CBS 2163 / NBRC 10782 / NRRL Y-8283 / UCD 57-17)</name>
    <name type="common">Kluyveromyces polysporus</name>
    <dbReference type="NCBI Taxonomy" id="436907"/>
    <lineage>
        <taxon>Eukaryota</taxon>
        <taxon>Fungi</taxon>
        <taxon>Dikarya</taxon>
        <taxon>Ascomycota</taxon>
        <taxon>Saccharomycotina</taxon>
        <taxon>Saccharomycetes</taxon>
        <taxon>Saccharomycetales</taxon>
        <taxon>Saccharomycetaceae</taxon>
        <taxon>Vanderwaltozyma</taxon>
    </lineage>
</organism>
<dbReference type="InParanoid" id="A7TJG6"/>
<dbReference type="PROSITE" id="PS50302">
    <property type="entry name" value="PUM"/>
    <property type="match status" value="6"/>
</dbReference>
<dbReference type="FunFam" id="1.25.10.10:FF:000237">
    <property type="entry name" value="Pumilio homolog 9"/>
    <property type="match status" value="1"/>
</dbReference>
<proteinExistence type="predicted"/>
<evidence type="ECO:0000313" key="5">
    <source>
        <dbReference type="EMBL" id="EDO17616.1"/>
    </source>
</evidence>
<reference evidence="5 6" key="1">
    <citation type="journal article" date="2007" name="Proc. Natl. Acad. Sci. U.S.A.">
        <title>Independent sorting-out of thousands of duplicated gene pairs in two yeast species descended from a whole-genome duplication.</title>
        <authorList>
            <person name="Scannell D.R."/>
            <person name="Frank A.C."/>
            <person name="Conant G.C."/>
            <person name="Byrne K.P."/>
            <person name="Woolfit M."/>
            <person name="Wolfe K.H."/>
        </authorList>
    </citation>
    <scope>NUCLEOTIDE SEQUENCE [LARGE SCALE GENOMIC DNA]</scope>
    <source>
        <strain evidence="6">ATCC 22028 / DSM 70294 / BCRC 21397 / CBS 2163 / NBRC 10782 / NRRL Y-8283 / UCD 57-17</strain>
    </source>
</reference>
<evidence type="ECO:0000256" key="1">
    <source>
        <dbReference type="ARBA" id="ARBA00022737"/>
    </source>
</evidence>
<dbReference type="RefSeq" id="XP_001645474.1">
    <property type="nucleotide sequence ID" value="XM_001645424.1"/>
</dbReference>
<evidence type="ECO:0000259" key="4">
    <source>
        <dbReference type="PROSITE" id="PS50303"/>
    </source>
</evidence>
<dbReference type="OrthoDB" id="668540at2759"/>
<protein>
    <recommendedName>
        <fullName evidence="4">PUM-HD domain-containing protein</fullName>
    </recommendedName>
</protein>
<name>A7TJG6_VANPO</name>